<dbReference type="Proteomes" id="UP001362999">
    <property type="component" value="Unassembled WGS sequence"/>
</dbReference>
<dbReference type="AlphaFoldDB" id="A0AAW0AES8"/>
<protein>
    <submittedName>
        <fullName evidence="2">Uncharacterized protein</fullName>
    </submittedName>
</protein>
<dbReference type="EMBL" id="JAWWNJ010000069">
    <property type="protein sequence ID" value="KAK7007795.1"/>
    <property type="molecule type" value="Genomic_DNA"/>
</dbReference>
<name>A0AAW0AES8_9AGAR</name>
<organism evidence="2 3">
    <name type="scientific">Favolaschia claudopus</name>
    <dbReference type="NCBI Taxonomy" id="2862362"/>
    <lineage>
        <taxon>Eukaryota</taxon>
        <taxon>Fungi</taxon>
        <taxon>Dikarya</taxon>
        <taxon>Basidiomycota</taxon>
        <taxon>Agaricomycotina</taxon>
        <taxon>Agaricomycetes</taxon>
        <taxon>Agaricomycetidae</taxon>
        <taxon>Agaricales</taxon>
        <taxon>Marasmiineae</taxon>
        <taxon>Mycenaceae</taxon>
        <taxon>Favolaschia</taxon>
    </lineage>
</organism>
<sequence length="212" mass="22780">MASAAAKSAETAGTYLDSRSPRARIAAAGRSADVDGLGASFVDMCYHYTPPSLSHQSPSSSCPDWSTHGGDLSLAAAAQQTVSMVVVASLLVLHFLAHPARLALSAGRLAAYFASQPLPRHPAAFRPSRRHGSRSFHPAYPMSSLDCSRTHRHPLLSTLPRCASISPQEFGPDRSSIHGAENPAFQPSGKPPPMHRHSSWLFLRLRRPPVVF</sequence>
<gene>
    <name evidence="2" type="ORF">R3P38DRAFT_3280998</name>
</gene>
<proteinExistence type="predicted"/>
<evidence type="ECO:0000313" key="2">
    <source>
        <dbReference type="EMBL" id="KAK7007795.1"/>
    </source>
</evidence>
<evidence type="ECO:0000256" key="1">
    <source>
        <dbReference type="SAM" id="MobiDB-lite"/>
    </source>
</evidence>
<reference evidence="2 3" key="1">
    <citation type="journal article" date="2024" name="J Genomics">
        <title>Draft genome sequencing and assembly of Favolaschia claudopus CIRM-BRFM 2984 isolated from oak limbs.</title>
        <authorList>
            <person name="Navarro D."/>
            <person name="Drula E."/>
            <person name="Chaduli D."/>
            <person name="Cazenave R."/>
            <person name="Ahrendt S."/>
            <person name="Wang J."/>
            <person name="Lipzen A."/>
            <person name="Daum C."/>
            <person name="Barry K."/>
            <person name="Grigoriev I.V."/>
            <person name="Favel A."/>
            <person name="Rosso M.N."/>
            <person name="Martin F."/>
        </authorList>
    </citation>
    <scope>NUCLEOTIDE SEQUENCE [LARGE SCALE GENOMIC DNA]</scope>
    <source>
        <strain evidence="2 3">CIRM-BRFM 2984</strain>
    </source>
</reference>
<accession>A0AAW0AES8</accession>
<evidence type="ECO:0000313" key="3">
    <source>
        <dbReference type="Proteomes" id="UP001362999"/>
    </source>
</evidence>
<feature type="region of interest" description="Disordered" evidence="1">
    <location>
        <begin position="168"/>
        <end position="193"/>
    </location>
</feature>
<keyword evidence="3" id="KW-1185">Reference proteome</keyword>
<comment type="caution">
    <text evidence="2">The sequence shown here is derived from an EMBL/GenBank/DDBJ whole genome shotgun (WGS) entry which is preliminary data.</text>
</comment>